<reference evidence="2 3" key="1">
    <citation type="submission" date="2017-03" db="EMBL/GenBank/DDBJ databases">
        <title>An alternative strategy for trypanosome survival in the mammalian bloodstream revealed through genome and transcriptome analysis of the ubiquitous bovine parasite Trypanosoma (Megatrypanum) theileri.</title>
        <authorList>
            <person name="Kelly S."/>
            <person name="Ivens A."/>
            <person name="Mott A."/>
            <person name="O'Neill E."/>
            <person name="Emms D."/>
            <person name="Macleod O."/>
            <person name="Voorheis P."/>
            <person name="Matthews J."/>
            <person name="Matthews K."/>
            <person name="Carrington M."/>
        </authorList>
    </citation>
    <scope>NUCLEOTIDE SEQUENCE [LARGE SCALE GENOMIC DNA]</scope>
    <source>
        <strain evidence="2">Edinburgh</strain>
    </source>
</reference>
<dbReference type="AlphaFoldDB" id="A0A1X0NLJ4"/>
<feature type="transmembrane region" description="Helical" evidence="1">
    <location>
        <begin position="89"/>
        <end position="115"/>
    </location>
</feature>
<dbReference type="OrthoDB" id="248660at2759"/>
<dbReference type="RefSeq" id="XP_028879399.1">
    <property type="nucleotide sequence ID" value="XM_029029378.1"/>
</dbReference>
<gene>
    <name evidence="2" type="ORF">TM35_000361930</name>
</gene>
<name>A0A1X0NLJ4_9TRYP</name>
<feature type="transmembrane region" description="Helical" evidence="1">
    <location>
        <begin position="6"/>
        <end position="24"/>
    </location>
</feature>
<evidence type="ECO:0000313" key="2">
    <source>
        <dbReference type="EMBL" id="ORC85333.1"/>
    </source>
</evidence>
<dbReference type="EMBL" id="NBCO01000036">
    <property type="protein sequence ID" value="ORC85333.1"/>
    <property type="molecule type" value="Genomic_DNA"/>
</dbReference>
<comment type="caution">
    <text evidence="2">The sequence shown here is derived from an EMBL/GenBank/DDBJ whole genome shotgun (WGS) entry which is preliminary data.</text>
</comment>
<keyword evidence="1" id="KW-0472">Membrane</keyword>
<keyword evidence="1" id="KW-1133">Transmembrane helix</keyword>
<dbReference type="VEuPathDB" id="TriTrypDB:TM35_000361930"/>
<accession>A0A1X0NLJ4</accession>
<evidence type="ECO:0000313" key="3">
    <source>
        <dbReference type="Proteomes" id="UP000192257"/>
    </source>
</evidence>
<evidence type="ECO:0000256" key="1">
    <source>
        <dbReference type="SAM" id="Phobius"/>
    </source>
</evidence>
<keyword evidence="3" id="KW-1185">Reference proteome</keyword>
<organism evidence="2 3">
    <name type="scientific">Trypanosoma theileri</name>
    <dbReference type="NCBI Taxonomy" id="67003"/>
    <lineage>
        <taxon>Eukaryota</taxon>
        <taxon>Discoba</taxon>
        <taxon>Euglenozoa</taxon>
        <taxon>Kinetoplastea</taxon>
        <taxon>Metakinetoplastina</taxon>
        <taxon>Trypanosomatida</taxon>
        <taxon>Trypanosomatidae</taxon>
        <taxon>Trypanosoma</taxon>
    </lineage>
</organism>
<protein>
    <submittedName>
        <fullName evidence="2">Uncharacterized protein</fullName>
    </submittedName>
</protein>
<sequence>MLFETLKALGICFIPLITLCFLHIGLHYSGVILCMANTPVPFLLGTVLWLRSEQVARAYVSSVGHHCSYKERLPVSTSGPSRVSPVLPAILSLIMFLFTFWHLLAVVLLILWTIAVK</sequence>
<proteinExistence type="predicted"/>
<dbReference type="GeneID" id="39989158"/>
<dbReference type="Proteomes" id="UP000192257">
    <property type="component" value="Unassembled WGS sequence"/>
</dbReference>
<keyword evidence="1" id="KW-0812">Transmembrane</keyword>